<dbReference type="Gene3D" id="1.10.287.1490">
    <property type="match status" value="1"/>
</dbReference>
<comment type="subcellular location">
    <subcellularLocation>
        <location evidence="1">Cytoplasm</location>
        <location evidence="1">Cytoskeleton</location>
        <location evidence="1">Microtubule organizing center</location>
        <location evidence="1">Centrosome</location>
        <location evidence="1">Centriole</location>
    </subcellularLocation>
</comment>
<evidence type="ECO:0000313" key="6">
    <source>
        <dbReference type="EMBL" id="PZC76039.1"/>
    </source>
</evidence>
<evidence type="ECO:0000256" key="3">
    <source>
        <dbReference type="ARBA" id="ARBA00023212"/>
    </source>
</evidence>
<accession>A0A2W1BLV9</accession>
<dbReference type="OrthoDB" id="10254663at2759"/>
<proteinExistence type="inferred from homology"/>
<dbReference type="InterPro" id="IPR051877">
    <property type="entry name" value="Centriole_BasalBody_StrucProt"/>
</dbReference>
<sequence length="1063" mass="123313">MGEAYFTLKRKLEDLGYNITLPIDAVPLVECILADLLQTTRSLQHYMDLSKEALMQRDSLMMEAEPYKCDNAKLIQENNRLHKEIMKLSEESLKERKESKRKLKNLSEELIKKDLTISKLQHDLRDLSLRGLCADTLSSRNKSRRRDAEVGSSRTCICSEKRSSSSDKDLTELTQKIQSLEEKNDAYCDEIMVLKSQVENRDDEIMRLNMLLEGGRPLTAISRECCNISSNERIQNLMKDLRELESANDLLKKEIDNGLEKQHEAMLRALTLADKNKNLQEELQKVDTLALKVEEDCNKRLASMTNEVNFLQKRVEGLESRNTTLESQLTEYQLKENTPRINKLQEELALALKENESLQNEIKDLISLNKNLQDKIVKLPQVRTPSEVSDTLGRSKDKVNCPTKSELQKLLRDERNKYEIHINSVQEKMTEIMNSFNQHMLKCKDRDSSRINSSKENAFIRDLHTQLCEKEQKILMLRKEIDELKRKTCYMEENSKQNFKDVISQLNVENAELSKENILLNQINELLNQIQLLKKDKQEYNLRYKEALELSEKLKMDLVFKQKEIEHLEEENCSYKMTSRNGKASTEHLKDECNFLRDQLKKLQSDVIKEKTLSSQIKNIQIETERSGHELQNELLSVQKKLSLANDKIESLEKKCKDLQSEMTSVRNDKSNLIENIRKVDQERDKLVMELDHKTETICSLEQKIKSQTYNISKLENEISDLNRKINANKVSEHKLADNETQITFLNGEILRLNKQLDTAIMENKHLQNSLADANGALKLTKIEHEKSRKEVEGLKQQLQHYVAEVRRIEELLSQKEAERSDMLEHFASLSVEANILENTNHSLESESASKTVQLQTSTSRIQGLEAKLHDKDNIIETQASRIATLQCKINSLENEVKLMAEEKTILEQNISYLKQMCSNLQSEKLNTSKGINEADSELKLYENRIKSLSNRKTKLEIENEEMKQNLATTEKLLSNARKEIVELKLVLQDATSETKSLQESVNRLTKRDEEHRESTLVDDVEYELPPIMLDEIQEGSNEDDEETNFQSIQKRFTKYCHSSSTL</sequence>
<organism evidence="6 7">
    <name type="scientific">Helicoverpa armigera</name>
    <name type="common">Cotton bollworm</name>
    <name type="synonym">Heliothis armigera</name>
    <dbReference type="NCBI Taxonomy" id="29058"/>
    <lineage>
        <taxon>Eukaryota</taxon>
        <taxon>Metazoa</taxon>
        <taxon>Ecdysozoa</taxon>
        <taxon>Arthropoda</taxon>
        <taxon>Hexapoda</taxon>
        <taxon>Insecta</taxon>
        <taxon>Pterygota</taxon>
        <taxon>Neoptera</taxon>
        <taxon>Endopterygota</taxon>
        <taxon>Lepidoptera</taxon>
        <taxon>Glossata</taxon>
        <taxon>Ditrysia</taxon>
        <taxon>Noctuoidea</taxon>
        <taxon>Noctuidae</taxon>
        <taxon>Heliothinae</taxon>
        <taxon>Helicoverpa</taxon>
    </lineage>
</organism>
<gene>
    <name evidence="6" type="primary">HaOG205178</name>
    <name evidence="6" type="ORF">B5X24_HaOG205178</name>
</gene>
<dbReference type="PANTHER" id="PTHR20544">
    <property type="entry name" value="CENTROSOMAL PROTEIN CEP135"/>
    <property type="match status" value="1"/>
</dbReference>
<dbReference type="Proteomes" id="UP000249218">
    <property type="component" value="Unassembled WGS sequence"/>
</dbReference>
<feature type="coiled-coil region" evidence="5">
    <location>
        <begin position="876"/>
        <end position="1008"/>
    </location>
</feature>
<keyword evidence="7" id="KW-1185">Reference proteome</keyword>
<evidence type="ECO:0008006" key="8">
    <source>
        <dbReference type="Google" id="ProtNLM"/>
    </source>
</evidence>
<feature type="coiled-coil region" evidence="5">
    <location>
        <begin position="227"/>
        <end position="375"/>
    </location>
</feature>
<feature type="coiled-coil region" evidence="5">
    <location>
        <begin position="496"/>
        <end position="606"/>
    </location>
</feature>
<keyword evidence="5" id="KW-0175">Coiled coil</keyword>
<name>A0A2W1BLV9_HELAM</name>
<evidence type="ECO:0000256" key="2">
    <source>
        <dbReference type="ARBA" id="ARBA00022490"/>
    </source>
</evidence>
<feature type="coiled-coil region" evidence="5">
    <location>
        <begin position="635"/>
        <end position="819"/>
    </location>
</feature>
<evidence type="ECO:0000313" key="7">
    <source>
        <dbReference type="Proteomes" id="UP000249218"/>
    </source>
</evidence>
<evidence type="ECO:0000256" key="4">
    <source>
        <dbReference type="ARBA" id="ARBA00038123"/>
    </source>
</evidence>
<dbReference type="PANTHER" id="PTHR20544:SF0">
    <property type="entry name" value="NUCLEOPROTEIN TPR_MLP1 DOMAIN-CONTAINING PROTEIN"/>
    <property type="match status" value="1"/>
</dbReference>
<protein>
    <recommendedName>
        <fullName evidence="8">Centrosomal protein of 135 kDa</fullName>
    </recommendedName>
</protein>
<dbReference type="SUPFAM" id="SSF57997">
    <property type="entry name" value="Tropomyosin"/>
    <property type="match status" value="1"/>
</dbReference>
<evidence type="ECO:0000256" key="1">
    <source>
        <dbReference type="ARBA" id="ARBA00004114"/>
    </source>
</evidence>
<reference evidence="6 7" key="1">
    <citation type="journal article" date="2017" name="BMC Biol.">
        <title>Genomic innovations, transcriptional plasticity and gene loss underlying the evolution and divergence of two highly polyphagous and invasive Helicoverpa pest species.</title>
        <authorList>
            <person name="Pearce S.L."/>
            <person name="Clarke D.F."/>
            <person name="East P.D."/>
            <person name="Elfekih S."/>
            <person name="Gordon K.H."/>
            <person name="Jermiin L.S."/>
            <person name="McGaughran A."/>
            <person name="Oakeshott J.G."/>
            <person name="Papanikolaou A."/>
            <person name="Perera O.P."/>
            <person name="Rane R.V."/>
            <person name="Richards S."/>
            <person name="Tay W.T."/>
            <person name="Walsh T.K."/>
            <person name="Anderson A."/>
            <person name="Anderson C.J."/>
            <person name="Asgari S."/>
            <person name="Board P.G."/>
            <person name="Bretschneider A."/>
            <person name="Campbell P.M."/>
            <person name="Chertemps T."/>
            <person name="Christeller J.T."/>
            <person name="Coppin C.W."/>
            <person name="Downes S.J."/>
            <person name="Duan G."/>
            <person name="Farnsworth C.A."/>
            <person name="Good R.T."/>
            <person name="Han L.B."/>
            <person name="Han Y.C."/>
            <person name="Hatje K."/>
            <person name="Horne I."/>
            <person name="Huang Y.P."/>
            <person name="Hughes D.S."/>
            <person name="Jacquin-Joly E."/>
            <person name="James W."/>
            <person name="Jhangiani S."/>
            <person name="Kollmar M."/>
            <person name="Kuwar S.S."/>
            <person name="Li S."/>
            <person name="Liu N.Y."/>
            <person name="Maibeche M.T."/>
            <person name="Miller J.R."/>
            <person name="Montagne N."/>
            <person name="Perry T."/>
            <person name="Qu J."/>
            <person name="Song S.V."/>
            <person name="Sutton G.G."/>
            <person name="Vogel H."/>
            <person name="Walenz B.P."/>
            <person name="Xu W."/>
            <person name="Zhang H.J."/>
            <person name="Zou Z."/>
            <person name="Batterham P."/>
            <person name="Edwards O.R."/>
            <person name="Feyereisen R."/>
            <person name="Gibbs R.A."/>
            <person name="Heckel D.G."/>
            <person name="McGrath A."/>
            <person name="Robin C."/>
            <person name="Scherer S.E."/>
            <person name="Worley K.C."/>
            <person name="Wu Y.D."/>
        </authorList>
    </citation>
    <scope>NUCLEOTIDE SEQUENCE [LARGE SCALE GENOMIC DNA]</scope>
    <source>
        <strain evidence="6">Harm_GR_Male_#8</strain>
        <tissue evidence="6">Whole organism</tissue>
    </source>
</reference>
<keyword evidence="3" id="KW-0206">Cytoskeleton</keyword>
<dbReference type="Gene3D" id="1.20.5.170">
    <property type="match status" value="1"/>
</dbReference>
<feature type="coiled-coil region" evidence="5">
    <location>
        <begin position="163"/>
        <end position="197"/>
    </location>
</feature>
<comment type="similarity">
    <text evidence="4">Belongs to the CEP135/TSGA10 family.</text>
</comment>
<dbReference type="AlphaFoldDB" id="A0A2W1BLV9"/>
<evidence type="ECO:0000256" key="5">
    <source>
        <dbReference type="SAM" id="Coils"/>
    </source>
</evidence>
<keyword evidence="2" id="KW-0963">Cytoplasm</keyword>
<feature type="coiled-coil region" evidence="5">
    <location>
        <begin position="71"/>
        <end position="123"/>
    </location>
</feature>
<dbReference type="GO" id="GO:0005814">
    <property type="term" value="C:centriole"/>
    <property type="evidence" value="ECO:0007669"/>
    <property type="project" value="UniProtKB-SubCell"/>
</dbReference>
<dbReference type="EMBL" id="KZ149971">
    <property type="protein sequence ID" value="PZC76039.1"/>
    <property type="molecule type" value="Genomic_DNA"/>
</dbReference>